<dbReference type="InterPro" id="IPR000719">
    <property type="entry name" value="Prot_kinase_dom"/>
</dbReference>
<evidence type="ECO:0000256" key="3">
    <source>
        <dbReference type="ARBA" id="ARBA00022679"/>
    </source>
</evidence>
<feature type="binding site" evidence="9">
    <location>
        <position position="113"/>
    </location>
    <ligand>
        <name>ATP</name>
        <dbReference type="ChEBI" id="CHEBI:30616"/>
    </ligand>
</feature>
<dbReference type="AlphaFoldDB" id="A0A8S3V6L4"/>
<evidence type="ECO:0000256" key="7">
    <source>
        <dbReference type="ARBA" id="ARBA00047899"/>
    </source>
</evidence>
<dbReference type="Gene3D" id="3.30.200.20">
    <property type="entry name" value="Phosphorylase Kinase, domain 1"/>
    <property type="match status" value="1"/>
</dbReference>
<comment type="caution">
    <text evidence="12">The sequence shown here is derived from an EMBL/GenBank/DDBJ whole genome shotgun (WGS) entry which is preliminary data.</text>
</comment>
<dbReference type="PROSITE" id="PS00108">
    <property type="entry name" value="PROTEIN_KINASE_ST"/>
    <property type="match status" value="1"/>
</dbReference>
<dbReference type="OrthoDB" id="4062651at2759"/>
<protein>
    <recommendedName>
        <fullName evidence="1">non-specific serine/threonine protein kinase</fullName>
        <ecNumber evidence="1">2.7.11.1</ecNumber>
    </recommendedName>
</protein>
<feature type="compositionally biased region" description="Basic residues" evidence="10">
    <location>
        <begin position="476"/>
        <end position="491"/>
    </location>
</feature>
<keyword evidence="2" id="KW-0723">Serine/threonine-protein kinase</keyword>
<sequence>MQIKSKQNLCSVVKDKKYSSSSLKGLNQCQHILRKYKLFRKKLGQFAKRIVMPVLAHKEKKRDEFKRPHAIVSSRHRNTSLKKEEVVLGRLLGTGGFGSVYRGKYKDSTVAVKVMHRVTKNPAAQLESFKAELNTIGFDHENIVKTITATSLDAFDQGAWIVMEYAGHRTLQSLIDDDSISLGPCRRVKFSQQIAEALKYAHDMKIVHLDLKPANILITPDGRCKVADFGCSQKVEIDTGIVSPTQRSILTGTFAYRAPELLKGEAPSKRADIYALAVIMWQLLSRQTPFSNENQHVVIFGVVAYGQRPKHPEIDVDPFEESYRDLYSQCWLPCALDRPTAGEIAELLNIWRGQGFGIATIYMERNTVFKQNVWNFMYGKNGSSEHSDSEGEITPPIQAEKTVREVKTYSVLPPPADYTPTEPLEDNKGEDEPSDSSSSSDSDKPARKRKRKNRRHTEKCKEEKSHQHDTSDKKLTKNQKRKLKKKRRKEKQKNEDKSVTFSFISSEDNQISAETTSNNEIQDRVADLSNFFDAVWDVYKLQEREKSDEQQDVFDELNKSLSLLDDHSKEIESQLNIIHNIKRLILLGDMKSAGDLMSSMKSDGCFMSEGVNHLIIRLFEYWMKDISDKG</sequence>
<feature type="domain" description="Protein kinase" evidence="11">
    <location>
        <begin position="86"/>
        <end position="352"/>
    </location>
</feature>
<proteinExistence type="predicted"/>
<dbReference type="InterPro" id="IPR017441">
    <property type="entry name" value="Protein_kinase_ATP_BS"/>
</dbReference>
<evidence type="ECO:0000256" key="10">
    <source>
        <dbReference type="SAM" id="MobiDB-lite"/>
    </source>
</evidence>
<accession>A0A8S3V6L4</accession>
<name>A0A8S3V6L4_MYTED</name>
<dbReference type="PANTHER" id="PTHR44329:SF285">
    <property type="entry name" value="V-MOS MOLONEY MURINE SARCOMA VIRAL ONCO HOMOLOG"/>
    <property type="match status" value="1"/>
</dbReference>
<keyword evidence="5" id="KW-0418">Kinase</keyword>
<dbReference type="EMBL" id="CAJPWZ010003151">
    <property type="protein sequence ID" value="CAG2253472.1"/>
    <property type="molecule type" value="Genomic_DNA"/>
</dbReference>
<comment type="catalytic activity">
    <reaction evidence="8">
        <text>L-seryl-[protein] + ATP = O-phospho-L-seryl-[protein] + ADP + H(+)</text>
        <dbReference type="Rhea" id="RHEA:17989"/>
        <dbReference type="Rhea" id="RHEA-COMP:9863"/>
        <dbReference type="Rhea" id="RHEA-COMP:11604"/>
        <dbReference type="ChEBI" id="CHEBI:15378"/>
        <dbReference type="ChEBI" id="CHEBI:29999"/>
        <dbReference type="ChEBI" id="CHEBI:30616"/>
        <dbReference type="ChEBI" id="CHEBI:83421"/>
        <dbReference type="ChEBI" id="CHEBI:456216"/>
        <dbReference type="EC" id="2.7.11.1"/>
    </reaction>
</comment>
<evidence type="ECO:0000256" key="6">
    <source>
        <dbReference type="ARBA" id="ARBA00022840"/>
    </source>
</evidence>
<organism evidence="12 13">
    <name type="scientific">Mytilus edulis</name>
    <name type="common">Blue mussel</name>
    <dbReference type="NCBI Taxonomy" id="6550"/>
    <lineage>
        <taxon>Eukaryota</taxon>
        <taxon>Metazoa</taxon>
        <taxon>Spiralia</taxon>
        <taxon>Lophotrochozoa</taxon>
        <taxon>Mollusca</taxon>
        <taxon>Bivalvia</taxon>
        <taxon>Autobranchia</taxon>
        <taxon>Pteriomorphia</taxon>
        <taxon>Mytilida</taxon>
        <taxon>Mytiloidea</taxon>
        <taxon>Mytilidae</taxon>
        <taxon>Mytilinae</taxon>
        <taxon>Mytilus</taxon>
    </lineage>
</organism>
<dbReference type="PANTHER" id="PTHR44329">
    <property type="entry name" value="SERINE/THREONINE-PROTEIN KINASE TNNI3K-RELATED"/>
    <property type="match status" value="1"/>
</dbReference>
<dbReference type="Gene3D" id="1.10.510.10">
    <property type="entry name" value="Transferase(Phosphotransferase) domain 1"/>
    <property type="match status" value="1"/>
</dbReference>
<dbReference type="SUPFAM" id="SSF56112">
    <property type="entry name" value="Protein kinase-like (PK-like)"/>
    <property type="match status" value="1"/>
</dbReference>
<dbReference type="InterPro" id="IPR051681">
    <property type="entry name" value="Ser/Thr_Kinases-Pseudokinases"/>
</dbReference>
<evidence type="ECO:0000313" key="13">
    <source>
        <dbReference type="Proteomes" id="UP000683360"/>
    </source>
</evidence>
<evidence type="ECO:0000259" key="11">
    <source>
        <dbReference type="PROSITE" id="PS50011"/>
    </source>
</evidence>
<comment type="catalytic activity">
    <reaction evidence="7">
        <text>L-threonyl-[protein] + ATP = O-phospho-L-threonyl-[protein] + ADP + H(+)</text>
        <dbReference type="Rhea" id="RHEA:46608"/>
        <dbReference type="Rhea" id="RHEA-COMP:11060"/>
        <dbReference type="Rhea" id="RHEA-COMP:11605"/>
        <dbReference type="ChEBI" id="CHEBI:15378"/>
        <dbReference type="ChEBI" id="CHEBI:30013"/>
        <dbReference type="ChEBI" id="CHEBI:30616"/>
        <dbReference type="ChEBI" id="CHEBI:61977"/>
        <dbReference type="ChEBI" id="CHEBI:456216"/>
        <dbReference type="EC" id="2.7.11.1"/>
    </reaction>
</comment>
<evidence type="ECO:0000256" key="1">
    <source>
        <dbReference type="ARBA" id="ARBA00012513"/>
    </source>
</evidence>
<dbReference type="Proteomes" id="UP000683360">
    <property type="component" value="Unassembled WGS sequence"/>
</dbReference>
<dbReference type="SMART" id="SM00220">
    <property type="entry name" value="S_TKc"/>
    <property type="match status" value="1"/>
</dbReference>
<reference evidence="12" key="1">
    <citation type="submission" date="2021-03" db="EMBL/GenBank/DDBJ databases">
        <authorList>
            <person name="Bekaert M."/>
        </authorList>
    </citation>
    <scope>NUCLEOTIDE SEQUENCE</scope>
</reference>
<evidence type="ECO:0000256" key="5">
    <source>
        <dbReference type="ARBA" id="ARBA00022777"/>
    </source>
</evidence>
<dbReference type="EC" id="2.7.11.1" evidence="1"/>
<keyword evidence="3 12" id="KW-0808">Transferase</keyword>
<feature type="compositionally biased region" description="Basic residues" evidence="10">
    <location>
        <begin position="446"/>
        <end position="458"/>
    </location>
</feature>
<feature type="region of interest" description="Disordered" evidence="10">
    <location>
        <begin position="382"/>
        <end position="501"/>
    </location>
</feature>
<evidence type="ECO:0000256" key="8">
    <source>
        <dbReference type="ARBA" id="ARBA00048679"/>
    </source>
</evidence>
<feature type="compositionally biased region" description="Basic and acidic residues" evidence="10">
    <location>
        <begin position="459"/>
        <end position="475"/>
    </location>
</feature>
<evidence type="ECO:0000256" key="4">
    <source>
        <dbReference type="ARBA" id="ARBA00022741"/>
    </source>
</evidence>
<evidence type="ECO:0000256" key="2">
    <source>
        <dbReference type="ARBA" id="ARBA00022527"/>
    </source>
</evidence>
<dbReference type="PROSITE" id="PS00107">
    <property type="entry name" value="PROTEIN_KINASE_ATP"/>
    <property type="match status" value="1"/>
</dbReference>
<dbReference type="GO" id="GO:0004674">
    <property type="term" value="F:protein serine/threonine kinase activity"/>
    <property type="evidence" value="ECO:0007669"/>
    <property type="project" value="UniProtKB-KW"/>
</dbReference>
<keyword evidence="6 9" id="KW-0067">ATP-binding</keyword>
<gene>
    <name evidence="12" type="ORF">MEDL_65027</name>
</gene>
<dbReference type="PROSITE" id="PS50011">
    <property type="entry name" value="PROTEIN_KINASE_DOM"/>
    <property type="match status" value="1"/>
</dbReference>
<dbReference type="InterPro" id="IPR008271">
    <property type="entry name" value="Ser/Thr_kinase_AS"/>
</dbReference>
<evidence type="ECO:0000256" key="9">
    <source>
        <dbReference type="PROSITE-ProRule" id="PRU10141"/>
    </source>
</evidence>
<keyword evidence="4 9" id="KW-0547">Nucleotide-binding</keyword>
<keyword evidence="13" id="KW-1185">Reference proteome</keyword>
<dbReference type="InterPro" id="IPR011009">
    <property type="entry name" value="Kinase-like_dom_sf"/>
</dbReference>
<dbReference type="GO" id="GO:0005524">
    <property type="term" value="F:ATP binding"/>
    <property type="evidence" value="ECO:0007669"/>
    <property type="project" value="UniProtKB-UniRule"/>
</dbReference>
<dbReference type="Pfam" id="PF00069">
    <property type="entry name" value="Pkinase"/>
    <property type="match status" value="1"/>
</dbReference>
<evidence type="ECO:0000313" key="12">
    <source>
        <dbReference type="EMBL" id="CAG2253472.1"/>
    </source>
</evidence>